<dbReference type="Gene3D" id="2.60.40.10">
    <property type="entry name" value="Immunoglobulins"/>
    <property type="match status" value="1"/>
</dbReference>
<name>A0A6J8EXK4_MYTCO</name>
<dbReference type="OrthoDB" id="6134233at2759"/>
<sequence>MKFKGNQLQFVTKNIAAWCIRGLLAKPQEETLFNLFEVIKRLTQPSYTTEQLQGLIEDTSTAVVLLERDFPLTLQNITTHLQHHIPEGYEDYGPFFIRRLEDWMFRTRSELSSSVETKLHSDGGRKAQLLRHFYLHIVKKFKPDFVFIQIGKNGICDKLSASHTASEIVTSCYVVEGKLSSFICKMVMEKHNVRIVFVRGTPMGKKSNISVVLSDHRFITDFPSNRFKSFYLHVERAKCCGTHTTDVDTVEIMNIQYLTETNAAIQTQFKCNRHQITTSYLVYHTMNKRDRYILERHMENMNIIKGIKMFSVMTNCECFAFNRYVIPSLHLLDRKSKVQNSGEAVHHVKTIIKKIHGNIKLRETHSKNFIIRCSRSTKYVLLVIILLWYTAKANSADEVIQWKLMTKPVYFGRSVILECIILTEDKSAPMLWTKLPNGKTLAYNQNSRDNEKYAVTVEYHERKMVYNLTIKHFNSTDVNQVYKCDFGFHSYSGYLLLNENDFISEPSVKNMKNFSLDNRKLNGIVMIYNGYPKPFCSGKFEGEEISKFMNISIKNISIFYETKIELDYITDMCTGTVNVTCTYGNHKVLITQLIHACSASTKSSHTTIQIILTTLAGCMLMSFCLAVHCYRKWKQNRFPRPSAHLSSLLQPI</sequence>
<gene>
    <name evidence="2" type="ORF">MCOR_57220</name>
</gene>
<dbReference type="InterPro" id="IPR013783">
    <property type="entry name" value="Ig-like_fold"/>
</dbReference>
<keyword evidence="1" id="KW-0812">Transmembrane</keyword>
<evidence type="ECO:0008006" key="4">
    <source>
        <dbReference type="Google" id="ProtNLM"/>
    </source>
</evidence>
<keyword evidence="1" id="KW-0472">Membrane</keyword>
<accession>A0A6J8EXK4</accession>
<dbReference type="InterPro" id="IPR036179">
    <property type="entry name" value="Ig-like_dom_sf"/>
</dbReference>
<dbReference type="EMBL" id="CACVKT020010231">
    <property type="protein sequence ID" value="CAC5425389.1"/>
    <property type="molecule type" value="Genomic_DNA"/>
</dbReference>
<protein>
    <recommendedName>
        <fullName evidence="4">Ig-like domain-containing protein</fullName>
    </recommendedName>
</protein>
<dbReference type="AlphaFoldDB" id="A0A6J8EXK4"/>
<keyword evidence="1" id="KW-1133">Transmembrane helix</keyword>
<reference evidence="2 3" key="1">
    <citation type="submission" date="2020-06" db="EMBL/GenBank/DDBJ databases">
        <authorList>
            <person name="Li R."/>
            <person name="Bekaert M."/>
        </authorList>
    </citation>
    <scope>NUCLEOTIDE SEQUENCE [LARGE SCALE GENOMIC DNA]</scope>
    <source>
        <strain evidence="3">wild</strain>
    </source>
</reference>
<evidence type="ECO:0000256" key="1">
    <source>
        <dbReference type="SAM" id="Phobius"/>
    </source>
</evidence>
<proteinExistence type="predicted"/>
<keyword evidence="3" id="KW-1185">Reference proteome</keyword>
<dbReference type="Proteomes" id="UP000507470">
    <property type="component" value="Unassembled WGS sequence"/>
</dbReference>
<organism evidence="2 3">
    <name type="scientific">Mytilus coruscus</name>
    <name type="common">Sea mussel</name>
    <dbReference type="NCBI Taxonomy" id="42192"/>
    <lineage>
        <taxon>Eukaryota</taxon>
        <taxon>Metazoa</taxon>
        <taxon>Spiralia</taxon>
        <taxon>Lophotrochozoa</taxon>
        <taxon>Mollusca</taxon>
        <taxon>Bivalvia</taxon>
        <taxon>Autobranchia</taxon>
        <taxon>Pteriomorphia</taxon>
        <taxon>Mytilida</taxon>
        <taxon>Mytiloidea</taxon>
        <taxon>Mytilidae</taxon>
        <taxon>Mytilinae</taxon>
        <taxon>Mytilus</taxon>
    </lineage>
</organism>
<evidence type="ECO:0000313" key="2">
    <source>
        <dbReference type="EMBL" id="CAC5425389.1"/>
    </source>
</evidence>
<evidence type="ECO:0000313" key="3">
    <source>
        <dbReference type="Proteomes" id="UP000507470"/>
    </source>
</evidence>
<feature type="transmembrane region" description="Helical" evidence="1">
    <location>
        <begin position="610"/>
        <end position="630"/>
    </location>
</feature>
<dbReference type="SUPFAM" id="SSF48726">
    <property type="entry name" value="Immunoglobulin"/>
    <property type="match status" value="1"/>
</dbReference>